<dbReference type="Gene3D" id="3.40.50.10540">
    <property type="entry name" value="Crotonobetainyl-coa:carnitine coa-transferase, domain 1"/>
    <property type="match status" value="1"/>
</dbReference>
<proteinExistence type="predicted"/>
<evidence type="ECO:0000313" key="2">
    <source>
        <dbReference type="Proteomes" id="UP000662259"/>
    </source>
</evidence>
<dbReference type="InterPro" id="IPR023606">
    <property type="entry name" value="CoA-Trfase_III_dom_1_sf"/>
</dbReference>
<accession>A0A8I2KIT2</accession>
<organism evidence="1 2">
    <name type="scientific">Rhizobium leguminosarum bv. viciae</name>
    <dbReference type="NCBI Taxonomy" id="387"/>
    <lineage>
        <taxon>Bacteria</taxon>
        <taxon>Pseudomonadati</taxon>
        <taxon>Pseudomonadota</taxon>
        <taxon>Alphaproteobacteria</taxon>
        <taxon>Hyphomicrobiales</taxon>
        <taxon>Rhizobiaceae</taxon>
        <taxon>Rhizobium/Agrobacterium group</taxon>
        <taxon>Rhizobium</taxon>
    </lineage>
</organism>
<protein>
    <submittedName>
        <fullName evidence="1">CoA transferase</fullName>
    </submittedName>
</protein>
<dbReference type="PANTHER" id="PTHR48228:SF7">
    <property type="entry name" value="FATTY ACYL-COA TRANSFERASE RV3272-RELATED"/>
    <property type="match status" value="1"/>
</dbReference>
<dbReference type="Gene3D" id="3.30.1540.10">
    <property type="entry name" value="formyl-coa transferase, domain 3"/>
    <property type="match status" value="1"/>
</dbReference>
<dbReference type="Pfam" id="PF02515">
    <property type="entry name" value="CoA_transf_3"/>
    <property type="match status" value="1"/>
</dbReference>
<dbReference type="InterPro" id="IPR044855">
    <property type="entry name" value="CoA-Trfase_III_dom3_sf"/>
</dbReference>
<comment type="caution">
    <text evidence="1">The sequence shown here is derived from an EMBL/GenBank/DDBJ whole genome shotgun (WGS) entry which is preliminary data.</text>
</comment>
<dbReference type="EMBL" id="WIEZ01000015">
    <property type="protein sequence ID" value="NKM48254.1"/>
    <property type="molecule type" value="Genomic_DNA"/>
</dbReference>
<evidence type="ECO:0000313" key="1">
    <source>
        <dbReference type="EMBL" id="NKM48254.1"/>
    </source>
</evidence>
<keyword evidence="1" id="KW-0808">Transferase</keyword>
<gene>
    <name evidence="1" type="ORF">GFL91_25455</name>
</gene>
<name>A0A8I2KIT2_RHILV</name>
<sequence length="387" mass="40748">MGALSGLRVIELSQVLAGPFCGYQFALLGADVIKVELPHSPDCARGRGPLATLNAAGIGLTYQVQGGNKKSLALDFRGGSGRAALLKLVETADVFLENYSTGVLDGFGLGYDDLRKSNPRIVYCSMTGYGDTGPRAVKGAYDNTIQATSGAIAQCGGQKPGVSFVDYAAGYSAAFAISAALLQRERTGEGCHISASMLEVSLSLMAPEAAAKQAPEAKSKVREAGISMYDTADGRLMLGAFKPTQYRKLGACLATLGHTIPLLAEIRDWTDVEDHSAAIRTTLEPIFRERTAEEWLAILEAADIPAEKIVPLEEAVGSPQISARGYFVPSPGDPSIHLPLAAYRMSVGGPMLTGAPPKLGHDNCQILEDLGYGLEAIAALRNTGVMQ</sequence>
<dbReference type="RefSeq" id="WP_113541597.1">
    <property type="nucleotide sequence ID" value="NZ_WIEC01000010.1"/>
</dbReference>
<reference evidence="1" key="1">
    <citation type="submission" date="2019-10" db="EMBL/GenBank/DDBJ databases">
        <title>Rhizobium leguminosarum symbiovar viciae collection.</title>
        <authorList>
            <person name="Boivin S."/>
            <person name="Lepetit M."/>
        </authorList>
    </citation>
    <scope>NUCLEOTIDE SEQUENCE</scope>
    <source>
        <strain evidence="1">L143</strain>
    </source>
</reference>
<dbReference type="AlphaFoldDB" id="A0A8I2KIT2"/>
<dbReference type="Proteomes" id="UP000662259">
    <property type="component" value="Unassembled WGS sequence"/>
</dbReference>
<dbReference type="InterPro" id="IPR003673">
    <property type="entry name" value="CoA-Trfase_fam_III"/>
</dbReference>
<dbReference type="SUPFAM" id="SSF89796">
    <property type="entry name" value="CoA-transferase family III (CaiB/BaiF)"/>
    <property type="match status" value="1"/>
</dbReference>
<dbReference type="PANTHER" id="PTHR48228">
    <property type="entry name" value="SUCCINYL-COA--D-CITRAMALATE COA-TRANSFERASE"/>
    <property type="match status" value="1"/>
</dbReference>
<dbReference type="GO" id="GO:0016740">
    <property type="term" value="F:transferase activity"/>
    <property type="evidence" value="ECO:0007669"/>
    <property type="project" value="UniProtKB-KW"/>
</dbReference>
<dbReference type="InterPro" id="IPR050509">
    <property type="entry name" value="CoA-transferase_III"/>
</dbReference>